<proteinExistence type="predicted"/>
<dbReference type="PANTHER" id="PTHR33104:SF2">
    <property type="entry name" value="CXC3 LIKE CYSTEINE CLUSTER DOMAIN-CONTAINING PROTEIN"/>
    <property type="match status" value="1"/>
</dbReference>
<protein>
    <submittedName>
        <fullName evidence="1">Uncharacterized protein</fullName>
    </submittedName>
</protein>
<reference evidence="1" key="1">
    <citation type="journal article" date="2023" name="G3 (Bethesda)">
        <title>Whole genome assembly and annotation of the endangered Caribbean coral Acropora cervicornis.</title>
        <authorList>
            <person name="Selwyn J.D."/>
            <person name="Vollmer S.V."/>
        </authorList>
    </citation>
    <scope>NUCLEOTIDE SEQUENCE</scope>
    <source>
        <strain evidence="1">K2</strain>
    </source>
</reference>
<dbReference type="EMBL" id="JARQWQ010000064">
    <property type="protein sequence ID" value="KAK2555183.1"/>
    <property type="molecule type" value="Genomic_DNA"/>
</dbReference>
<sequence>MKCPICSVSHHSCHVDGDMKLYRYHSSGRQYFVNRRPAYYGDLFIANKDDVDSHIKNACAKQPKLKVIWGGRWQVRSACSTSEEVEQINSHMSRCGNTTKYMLPESQLQSLSSFFFSGKKKQKTKKRNSYLLHGLFIQH</sequence>
<evidence type="ECO:0000313" key="1">
    <source>
        <dbReference type="EMBL" id="KAK2555183.1"/>
    </source>
</evidence>
<gene>
    <name evidence="1" type="ORF">P5673_023160</name>
</gene>
<comment type="caution">
    <text evidence="1">The sequence shown here is derived from an EMBL/GenBank/DDBJ whole genome shotgun (WGS) entry which is preliminary data.</text>
</comment>
<name>A0AAD9UZ10_ACRCE</name>
<evidence type="ECO:0000313" key="2">
    <source>
        <dbReference type="Proteomes" id="UP001249851"/>
    </source>
</evidence>
<dbReference type="Proteomes" id="UP001249851">
    <property type="component" value="Unassembled WGS sequence"/>
</dbReference>
<organism evidence="1 2">
    <name type="scientific">Acropora cervicornis</name>
    <name type="common">Staghorn coral</name>
    <dbReference type="NCBI Taxonomy" id="6130"/>
    <lineage>
        <taxon>Eukaryota</taxon>
        <taxon>Metazoa</taxon>
        <taxon>Cnidaria</taxon>
        <taxon>Anthozoa</taxon>
        <taxon>Hexacorallia</taxon>
        <taxon>Scleractinia</taxon>
        <taxon>Astrocoeniina</taxon>
        <taxon>Acroporidae</taxon>
        <taxon>Acropora</taxon>
    </lineage>
</organism>
<accession>A0AAD9UZ10</accession>
<dbReference type="PANTHER" id="PTHR33104">
    <property type="entry name" value="SI:DKEY-29D5.2"/>
    <property type="match status" value="1"/>
</dbReference>
<keyword evidence="2" id="KW-1185">Reference proteome</keyword>
<dbReference type="AlphaFoldDB" id="A0AAD9UZ10"/>
<reference evidence="1" key="2">
    <citation type="journal article" date="2023" name="Science">
        <title>Genomic signatures of disease resistance in endangered staghorn corals.</title>
        <authorList>
            <person name="Vollmer S.V."/>
            <person name="Selwyn J.D."/>
            <person name="Despard B.A."/>
            <person name="Roesel C.L."/>
        </authorList>
    </citation>
    <scope>NUCLEOTIDE SEQUENCE</scope>
    <source>
        <strain evidence="1">K2</strain>
    </source>
</reference>